<accession>A0ABS3ZEG7</accession>
<dbReference type="Gene3D" id="3.90.79.10">
    <property type="entry name" value="Nucleoside Triphosphate Pyrophosphohydrolase"/>
    <property type="match status" value="1"/>
</dbReference>
<dbReference type="InterPro" id="IPR015797">
    <property type="entry name" value="NUDIX_hydrolase-like_dom_sf"/>
</dbReference>
<feature type="domain" description="Nudix hydrolase" evidence="1">
    <location>
        <begin position="3"/>
        <end position="82"/>
    </location>
</feature>
<name>A0ABS3ZEG7_9GAMM</name>
<reference evidence="2 3" key="1">
    <citation type="submission" date="2020-09" db="EMBL/GenBank/DDBJ databases">
        <authorList>
            <person name="Tanuku N.R.S."/>
        </authorList>
    </citation>
    <scope>NUCLEOTIDE SEQUENCE [LARGE SCALE GENOMIC DNA]</scope>
    <source>
        <strain evidence="2 3">AK62</strain>
    </source>
</reference>
<dbReference type="InterPro" id="IPR000086">
    <property type="entry name" value="NUDIX_hydrolase_dom"/>
</dbReference>
<evidence type="ECO:0000259" key="1">
    <source>
        <dbReference type="Pfam" id="PF00293"/>
    </source>
</evidence>
<evidence type="ECO:0000313" key="2">
    <source>
        <dbReference type="EMBL" id="MBP0050104.1"/>
    </source>
</evidence>
<evidence type="ECO:0000313" key="3">
    <source>
        <dbReference type="Proteomes" id="UP000810171"/>
    </source>
</evidence>
<dbReference type="Proteomes" id="UP000810171">
    <property type="component" value="Unassembled WGS sequence"/>
</dbReference>
<gene>
    <name evidence="2" type="ORF">H9C73_15360</name>
</gene>
<dbReference type="EMBL" id="JACVEW010000035">
    <property type="protein sequence ID" value="MBP0050104.1"/>
    <property type="molecule type" value="Genomic_DNA"/>
</dbReference>
<dbReference type="Pfam" id="PF00293">
    <property type="entry name" value="NUDIX"/>
    <property type="match status" value="1"/>
</dbReference>
<comment type="caution">
    <text evidence="2">The sequence shown here is derived from an EMBL/GenBank/DDBJ whole genome shotgun (WGS) entry which is preliminary data.</text>
</comment>
<protein>
    <submittedName>
        <fullName evidence="2">NUDIX domain-containing protein</fullName>
    </submittedName>
</protein>
<dbReference type="SUPFAM" id="SSF55811">
    <property type="entry name" value="Nudix"/>
    <property type="match status" value="1"/>
</dbReference>
<keyword evidence="3" id="KW-1185">Reference proteome</keyword>
<organism evidence="2 3">
    <name type="scientific">Marinobacterium alkalitolerans</name>
    <dbReference type="NCBI Taxonomy" id="1542925"/>
    <lineage>
        <taxon>Bacteria</taxon>
        <taxon>Pseudomonadati</taxon>
        <taxon>Pseudomonadota</taxon>
        <taxon>Gammaproteobacteria</taxon>
        <taxon>Oceanospirillales</taxon>
        <taxon>Oceanospirillaceae</taxon>
        <taxon>Marinobacterium</taxon>
    </lineage>
</organism>
<proteinExistence type="predicted"/>
<sequence length="112" mass="13425">MTDTLQRECLEEIDTRVEIRDMIAVADFLKQRSTVPEMRRHVMEFLFLCHLPAHYHPHNGPHPDKHQVDVVWMPMEQMDQIRLFPQYLSRCIPAYQDPNRPVYLGIHRDEGF</sequence>